<dbReference type="EMBL" id="SRLO01000829">
    <property type="protein sequence ID" value="TNN45715.1"/>
    <property type="molecule type" value="Genomic_DNA"/>
</dbReference>
<comment type="caution">
    <text evidence="1">The sequence shown here is derived from an EMBL/GenBank/DDBJ whole genome shotgun (WGS) entry which is preliminary data.</text>
</comment>
<accession>A0A4Z2FXV4</accession>
<keyword evidence="2" id="KW-1185">Reference proteome</keyword>
<dbReference type="Proteomes" id="UP000314294">
    <property type="component" value="Unassembled WGS sequence"/>
</dbReference>
<gene>
    <name evidence="1" type="ORF">EYF80_044106</name>
</gene>
<proteinExistence type="predicted"/>
<evidence type="ECO:0000313" key="1">
    <source>
        <dbReference type="EMBL" id="TNN45715.1"/>
    </source>
</evidence>
<organism evidence="1 2">
    <name type="scientific">Liparis tanakae</name>
    <name type="common">Tanaka's snailfish</name>
    <dbReference type="NCBI Taxonomy" id="230148"/>
    <lineage>
        <taxon>Eukaryota</taxon>
        <taxon>Metazoa</taxon>
        <taxon>Chordata</taxon>
        <taxon>Craniata</taxon>
        <taxon>Vertebrata</taxon>
        <taxon>Euteleostomi</taxon>
        <taxon>Actinopterygii</taxon>
        <taxon>Neopterygii</taxon>
        <taxon>Teleostei</taxon>
        <taxon>Neoteleostei</taxon>
        <taxon>Acanthomorphata</taxon>
        <taxon>Eupercaria</taxon>
        <taxon>Perciformes</taxon>
        <taxon>Cottioidei</taxon>
        <taxon>Cottales</taxon>
        <taxon>Liparidae</taxon>
        <taxon>Liparis</taxon>
    </lineage>
</organism>
<name>A0A4Z2FXV4_9TELE</name>
<evidence type="ECO:0000313" key="2">
    <source>
        <dbReference type="Proteomes" id="UP000314294"/>
    </source>
</evidence>
<protein>
    <submittedName>
        <fullName evidence="1">Uncharacterized protein</fullName>
    </submittedName>
</protein>
<reference evidence="1 2" key="1">
    <citation type="submission" date="2019-03" db="EMBL/GenBank/DDBJ databases">
        <title>First draft genome of Liparis tanakae, snailfish: a comprehensive survey of snailfish specific genes.</title>
        <authorList>
            <person name="Kim W."/>
            <person name="Song I."/>
            <person name="Jeong J.-H."/>
            <person name="Kim D."/>
            <person name="Kim S."/>
            <person name="Ryu S."/>
            <person name="Song J.Y."/>
            <person name="Lee S.K."/>
        </authorList>
    </citation>
    <scope>NUCLEOTIDE SEQUENCE [LARGE SCALE GENOMIC DNA]</scope>
    <source>
        <tissue evidence="1">Muscle</tissue>
    </source>
</reference>
<sequence>MNFLRQLRIFLPREIWIRPQKPQEETLRVNEGCGFTPLVPTSPLIQESHTSGVRERVSGRSAAWGSLIWMGGKEEEEEYIIIIPLAVARVMMSGVSLLMCDAIRSLVYYDERLSRKWKKYK</sequence>
<dbReference type="AlphaFoldDB" id="A0A4Z2FXV4"/>